<keyword evidence="4" id="KW-0560">Oxidoreductase</keyword>
<dbReference type="PANTHER" id="PTHR43400">
    <property type="entry name" value="FUMARATE REDUCTASE"/>
    <property type="match status" value="1"/>
</dbReference>
<comment type="cofactor">
    <cofactor evidence="1">
        <name>FAD</name>
        <dbReference type="ChEBI" id="CHEBI:57692"/>
    </cofactor>
</comment>
<proteinExistence type="predicted"/>
<keyword evidence="3" id="KW-0274">FAD</keyword>
<sequence length="561" mass="60865">MSETHGVAAEVIEKDFLIVGTGGGGLLAAMKAKEAGLDALVVEKTEYIGGSTAMSGGVVWAPANEYLLAEGYHDTLERGLAYLDAVVGDAGPATTRERKVAYLEGNLRMLDFLKSQGVRLRYSASPDDYPDAPFGMVQGRALEATIIHKDEIGAWEPYLRPSPLAMPIALQTDDSATAVLAFRNPKNFARMVKLIGRDVKAKARKRKLLTLGQALVGQILIVMQQRGIDVWRETPMRDLLIEDGRVVGAVVERDGRRIEVRTRHGVLLAAGGFARNKELREEYQPDPIDGGWTVANPGDEGDALRAGLGIGAATSNLDEAIWLPAPLLDGTPMLGIWERSLPHSIIVDGDGQRYMNESGPYMEAGQHMLRRNLETGKALPSWLIFDSRHRKRYPFVTAPPAQTPKAWLESGFLKKADTLEELAAMCGIDATGLRATVERFNGFARNGKDEDFHRGETRYDRYFGDPNNKGSNNLGTIEKGPFYAVGQIVTDVSTVGGLVTDTRARVLREDGSIIEGLYASGCSAASVHGRIYPAPGASISHSMTFGYIAAEDVIERRGAAA</sequence>
<dbReference type="AlphaFoldDB" id="A0A6J7J598"/>
<evidence type="ECO:0000256" key="2">
    <source>
        <dbReference type="ARBA" id="ARBA00022630"/>
    </source>
</evidence>
<dbReference type="EMBL" id="CAFBMX010000008">
    <property type="protein sequence ID" value="CAB4938061.1"/>
    <property type="molecule type" value="Genomic_DNA"/>
</dbReference>
<accession>A0A6J7J598</accession>
<dbReference type="InterPro" id="IPR027477">
    <property type="entry name" value="Succ_DH/fumarate_Rdtase_cat_sf"/>
</dbReference>
<evidence type="ECO:0000313" key="6">
    <source>
        <dbReference type="EMBL" id="CAB4938061.1"/>
    </source>
</evidence>
<keyword evidence="2" id="KW-0285">Flavoprotein</keyword>
<evidence type="ECO:0000256" key="1">
    <source>
        <dbReference type="ARBA" id="ARBA00001974"/>
    </source>
</evidence>
<dbReference type="GO" id="GO:0008202">
    <property type="term" value="P:steroid metabolic process"/>
    <property type="evidence" value="ECO:0007669"/>
    <property type="project" value="UniProtKB-ARBA"/>
</dbReference>
<gene>
    <name evidence="6" type="ORF">UFOPK3674_01622</name>
</gene>
<dbReference type="Pfam" id="PF00890">
    <property type="entry name" value="FAD_binding_2"/>
    <property type="match status" value="1"/>
</dbReference>
<name>A0A6J7J598_9ZZZZ</name>
<evidence type="ECO:0000259" key="5">
    <source>
        <dbReference type="Pfam" id="PF00890"/>
    </source>
</evidence>
<dbReference type="InterPro" id="IPR036188">
    <property type="entry name" value="FAD/NAD-bd_sf"/>
</dbReference>
<dbReference type="InterPro" id="IPR050315">
    <property type="entry name" value="FAD-oxidoreductase_2"/>
</dbReference>
<dbReference type="SUPFAM" id="SSF51905">
    <property type="entry name" value="FAD/NAD(P)-binding domain"/>
    <property type="match status" value="1"/>
</dbReference>
<evidence type="ECO:0000256" key="3">
    <source>
        <dbReference type="ARBA" id="ARBA00022827"/>
    </source>
</evidence>
<organism evidence="6">
    <name type="scientific">freshwater metagenome</name>
    <dbReference type="NCBI Taxonomy" id="449393"/>
    <lineage>
        <taxon>unclassified sequences</taxon>
        <taxon>metagenomes</taxon>
        <taxon>ecological metagenomes</taxon>
    </lineage>
</organism>
<protein>
    <submittedName>
        <fullName evidence="6">Unannotated protein</fullName>
    </submittedName>
</protein>
<reference evidence="6" key="1">
    <citation type="submission" date="2020-05" db="EMBL/GenBank/DDBJ databases">
        <authorList>
            <person name="Chiriac C."/>
            <person name="Salcher M."/>
            <person name="Ghai R."/>
            <person name="Kavagutti S V."/>
        </authorList>
    </citation>
    <scope>NUCLEOTIDE SEQUENCE</scope>
</reference>
<dbReference type="Gene3D" id="3.90.700.10">
    <property type="entry name" value="Succinate dehydrogenase/fumarate reductase flavoprotein, catalytic domain"/>
    <property type="match status" value="1"/>
</dbReference>
<dbReference type="InterPro" id="IPR003953">
    <property type="entry name" value="FAD-dep_OxRdtase_2_FAD-bd"/>
</dbReference>
<dbReference type="PANTHER" id="PTHR43400:SF10">
    <property type="entry name" value="3-OXOSTEROID 1-DEHYDROGENASE"/>
    <property type="match status" value="1"/>
</dbReference>
<dbReference type="Gene3D" id="3.50.50.60">
    <property type="entry name" value="FAD/NAD(P)-binding domain"/>
    <property type="match status" value="1"/>
</dbReference>
<dbReference type="SUPFAM" id="SSF56425">
    <property type="entry name" value="Succinate dehydrogenase/fumarate reductase flavoprotein, catalytic domain"/>
    <property type="match status" value="1"/>
</dbReference>
<dbReference type="GO" id="GO:0016491">
    <property type="term" value="F:oxidoreductase activity"/>
    <property type="evidence" value="ECO:0007669"/>
    <property type="project" value="UniProtKB-KW"/>
</dbReference>
<feature type="domain" description="FAD-dependent oxidoreductase 2 FAD-binding" evidence="5">
    <location>
        <begin position="15"/>
        <end position="538"/>
    </location>
</feature>
<evidence type="ECO:0000256" key="4">
    <source>
        <dbReference type="ARBA" id="ARBA00023002"/>
    </source>
</evidence>